<accession>A0A2T2X918</accession>
<comment type="caution">
    <text evidence="4">The sequence shown here is derived from an EMBL/GenBank/DDBJ whole genome shotgun (WGS) entry which is preliminary data.</text>
</comment>
<dbReference type="PANTHER" id="PTHR43156">
    <property type="entry name" value="STAGE II SPORULATION PROTEIN E-RELATED"/>
    <property type="match status" value="1"/>
</dbReference>
<dbReference type="SUPFAM" id="SSF81606">
    <property type="entry name" value="PP2C-like"/>
    <property type="match status" value="1"/>
</dbReference>
<dbReference type="EMBL" id="PXYW01000071">
    <property type="protein sequence ID" value="PSR30948.1"/>
    <property type="molecule type" value="Genomic_DNA"/>
</dbReference>
<reference evidence="4 5" key="1">
    <citation type="journal article" date="2014" name="BMC Genomics">
        <title>Comparison of environmental and isolate Sulfobacillus genomes reveals diverse carbon, sulfur, nitrogen, and hydrogen metabolisms.</title>
        <authorList>
            <person name="Justice N.B."/>
            <person name="Norman A."/>
            <person name="Brown C.T."/>
            <person name="Singh A."/>
            <person name="Thomas B.C."/>
            <person name="Banfield J.F."/>
        </authorList>
    </citation>
    <scope>NUCLEOTIDE SEQUENCE [LARGE SCALE GENOMIC DNA]</scope>
    <source>
        <strain evidence="4">AMDSBA4</strain>
    </source>
</reference>
<dbReference type="SMART" id="SM00331">
    <property type="entry name" value="PP2C_SIG"/>
    <property type="match status" value="1"/>
</dbReference>
<evidence type="ECO:0000259" key="3">
    <source>
        <dbReference type="SMART" id="SM00331"/>
    </source>
</evidence>
<feature type="transmembrane region" description="Helical" evidence="2">
    <location>
        <begin position="230"/>
        <end position="247"/>
    </location>
</feature>
<feature type="transmembrane region" description="Helical" evidence="2">
    <location>
        <begin position="192"/>
        <end position="218"/>
    </location>
</feature>
<feature type="domain" description="PPM-type phosphatase" evidence="3">
    <location>
        <begin position="471"/>
        <end position="681"/>
    </location>
</feature>
<protein>
    <submittedName>
        <fullName evidence="4">Serine/threonine protein phosphatase</fullName>
    </submittedName>
</protein>
<gene>
    <name evidence="4" type="ORF">C7B46_17410</name>
</gene>
<feature type="transmembrane region" description="Helical" evidence="2">
    <location>
        <begin position="107"/>
        <end position="124"/>
    </location>
</feature>
<feature type="transmembrane region" description="Helical" evidence="2">
    <location>
        <begin position="33"/>
        <end position="59"/>
    </location>
</feature>
<keyword evidence="2" id="KW-1133">Transmembrane helix</keyword>
<keyword evidence="2" id="KW-0812">Transmembrane</keyword>
<dbReference type="InterPro" id="IPR045768">
    <property type="entry name" value="SpoIIE_N"/>
</dbReference>
<dbReference type="PANTHER" id="PTHR43156:SF2">
    <property type="entry name" value="STAGE II SPORULATION PROTEIN E"/>
    <property type="match status" value="1"/>
</dbReference>
<feature type="transmembrane region" description="Helical" evidence="2">
    <location>
        <begin position="161"/>
        <end position="180"/>
    </location>
</feature>
<dbReference type="GO" id="GO:0016791">
    <property type="term" value="F:phosphatase activity"/>
    <property type="evidence" value="ECO:0007669"/>
    <property type="project" value="TreeGrafter"/>
</dbReference>
<dbReference type="Pfam" id="PF07228">
    <property type="entry name" value="SpoIIE"/>
    <property type="match status" value="1"/>
</dbReference>
<evidence type="ECO:0000313" key="4">
    <source>
        <dbReference type="EMBL" id="PSR30948.1"/>
    </source>
</evidence>
<sequence length="725" mass="78434">MIGDTRAIKSSVVPKGSVSDHTRLLLLRGGMALLGFVVGQALLYHHAAPFLWVFLVVIWPRWRRLLGAFVIGGMVGTVMAAGWLPLLVLMAGILLLPLPWRWQGTGWLRWILVPLGAMGAFWIGQAATPFIFLIAAIVGAGSVLLYWGLEREIDRISLGYGSEGTLTLGLAALGCVIAGLEGWTVGPVLPGVVLGGLVILSAAIVSGPAGGAVAGATLGFTLAVRGSDPVGGIGILVASGFFAGWFAARQWRLGTLGLLMGFILYVVVIRVPAHLTQYWVSLAIAAIFIQAIPPAMVPLAKDWAEALVTGESPNSVSKRLKQIGGVMSEMARAFRIEEEALPPEPNMVETVVGTVCKKCSLYRSCWEDDFYRSYRGVLDLTGRGEKEILTAGHLQGDLKRRCIKPDALAHAANLAVNKERDRARLALRVRESRALAELQLSGLAELIEDMAEDPATQERRRQKMRTILHLDYAAGIAKRPRRGGVVTGDADLVCKLNETQVVFGLSDGMGVGPRAAWESGTAMSLLEQLLMAGFTQARAVRAVNTTLLLRSVDDHFATLDLLLLDCSARGAELVKVAAAPTFLKRGSRVEIIQGHSLPVGILQDVQIEPLYRILEPGDLIVMVTDGVLDREPLPVSEERLRQFLAEIAIEDCQVLAETILSYMLGGTDDGRDDASVMAIRIFEHGKTRTATSSAKPGEWQRITPQPIRSKPKTRKFLVNYTGSKY</sequence>
<dbReference type="InterPro" id="IPR001932">
    <property type="entry name" value="PPM-type_phosphatase-like_dom"/>
</dbReference>
<keyword evidence="1" id="KW-0378">Hydrolase</keyword>
<dbReference type="AlphaFoldDB" id="A0A2T2X918"/>
<evidence type="ECO:0000256" key="2">
    <source>
        <dbReference type="SAM" id="Phobius"/>
    </source>
</evidence>
<name>A0A2T2X918_9FIRM</name>
<proteinExistence type="predicted"/>
<organism evidence="4 5">
    <name type="scientific">Sulfobacillus benefaciens</name>
    <dbReference type="NCBI Taxonomy" id="453960"/>
    <lineage>
        <taxon>Bacteria</taxon>
        <taxon>Bacillati</taxon>
        <taxon>Bacillota</taxon>
        <taxon>Clostridia</taxon>
        <taxon>Eubacteriales</taxon>
        <taxon>Clostridiales Family XVII. Incertae Sedis</taxon>
        <taxon>Sulfobacillus</taxon>
    </lineage>
</organism>
<dbReference type="Gene3D" id="3.60.40.10">
    <property type="entry name" value="PPM-type phosphatase domain"/>
    <property type="match status" value="1"/>
</dbReference>
<evidence type="ECO:0000256" key="1">
    <source>
        <dbReference type="ARBA" id="ARBA00022801"/>
    </source>
</evidence>
<keyword evidence="2" id="KW-0472">Membrane</keyword>
<dbReference type="Proteomes" id="UP000242972">
    <property type="component" value="Unassembled WGS sequence"/>
</dbReference>
<feature type="transmembrane region" description="Helical" evidence="2">
    <location>
        <begin position="130"/>
        <end position="149"/>
    </location>
</feature>
<dbReference type="Pfam" id="PF19732">
    <property type="entry name" value="SpoIIE_N"/>
    <property type="match status" value="1"/>
</dbReference>
<feature type="transmembrane region" description="Helical" evidence="2">
    <location>
        <begin position="253"/>
        <end position="271"/>
    </location>
</feature>
<dbReference type="InterPro" id="IPR036457">
    <property type="entry name" value="PPM-type-like_dom_sf"/>
</dbReference>
<feature type="transmembrane region" description="Helical" evidence="2">
    <location>
        <begin position="65"/>
        <end position="95"/>
    </location>
</feature>
<dbReference type="InterPro" id="IPR052016">
    <property type="entry name" value="Bact_Sigma-Reg"/>
</dbReference>
<evidence type="ECO:0000313" key="5">
    <source>
        <dbReference type="Proteomes" id="UP000242972"/>
    </source>
</evidence>